<keyword evidence="3" id="KW-1185">Reference proteome</keyword>
<dbReference type="InterPro" id="IPR029526">
    <property type="entry name" value="PGBD"/>
</dbReference>
<comment type="caution">
    <text evidence="2">The sequence shown here is derived from an EMBL/GenBank/DDBJ whole genome shotgun (WGS) entry which is preliminary data.</text>
</comment>
<evidence type="ECO:0000313" key="2">
    <source>
        <dbReference type="EMBL" id="GFO10612.1"/>
    </source>
</evidence>
<dbReference type="Pfam" id="PF13843">
    <property type="entry name" value="DDE_Tnp_1_7"/>
    <property type="match status" value="1"/>
</dbReference>
<name>A0AAV4ATH5_9GAST</name>
<organism evidence="2 3">
    <name type="scientific">Plakobranchus ocellatus</name>
    <dbReference type="NCBI Taxonomy" id="259542"/>
    <lineage>
        <taxon>Eukaryota</taxon>
        <taxon>Metazoa</taxon>
        <taxon>Spiralia</taxon>
        <taxon>Lophotrochozoa</taxon>
        <taxon>Mollusca</taxon>
        <taxon>Gastropoda</taxon>
        <taxon>Heterobranchia</taxon>
        <taxon>Euthyneura</taxon>
        <taxon>Panpulmonata</taxon>
        <taxon>Sacoglossa</taxon>
        <taxon>Placobranchoidea</taxon>
        <taxon>Plakobranchidae</taxon>
        <taxon>Plakobranchus</taxon>
    </lineage>
</organism>
<sequence length="124" mass="14362">MTRQVCTSIFSAAFNKSMFQTQNIAINEAMCVLRDQPRFKVYYLKEKNVSPSGIKFYQLRETCSGYVYWFEIYASDPNINIKLTDDVLRLFDPYSTKATRDNYYTHSALCDMLVQRGTSCTGTI</sequence>
<accession>A0AAV4ATH5</accession>
<gene>
    <name evidence="2" type="ORF">PoB_003711700</name>
</gene>
<reference evidence="2 3" key="1">
    <citation type="journal article" date="2021" name="Elife">
        <title>Chloroplast acquisition without the gene transfer in kleptoplastic sea slugs, Plakobranchus ocellatus.</title>
        <authorList>
            <person name="Maeda T."/>
            <person name="Takahashi S."/>
            <person name="Yoshida T."/>
            <person name="Shimamura S."/>
            <person name="Takaki Y."/>
            <person name="Nagai Y."/>
            <person name="Toyoda A."/>
            <person name="Suzuki Y."/>
            <person name="Arimoto A."/>
            <person name="Ishii H."/>
            <person name="Satoh N."/>
            <person name="Nishiyama T."/>
            <person name="Hasebe M."/>
            <person name="Maruyama T."/>
            <person name="Minagawa J."/>
            <person name="Obokata J."/>
            <person name="Shigenobu S."/>
        </authorList>
    </citation>
    <scope>NUCLEOTIDE SEQUENCE [LARGE SCALE GENOMIC DNA]</scope>
</reference>
<evidence type="ECO:0000259" key="1">
    <source>
        <dbReference type="Pfam" id="PF13843"/>
    </source>
</evidence>
<dbReference type="AlphaFoldDB" id="A0AAV4ATH5"/>
<feature type="domain" description="PiggyBac transposable element-derived protein" evidence="1">
    <location>
        <begin position="9"/>
        <end position="124"/>
    </location>
</feature>
<dbReference type="Proteomes" id="UP000735302">
    <property type="component" value="Unassembled WGS sequence"/>
</dbReference>
<protein>
    <recommendedName>
        <fullName evidence="1">PiggyBac transposable element-derived protein domain-containing protein</fullName>
    </recommendedName>
</protein>
<dbReference type="EMBL" id="BLXT01004186">
    <property type="protein sequence ID" value="GFO10612.1"/>
    <property type="molecule type" value="Genomic_DNA"/>
</dbReference>
<proteinExistence type="predicted"/>
<evidence type="ECO:0000313" key="3">
    <source>
        <dbReference type="Proteomes" id="UP000735302"/>
    </source>
</evidence>